<dbReference type="Proteomes" id="UP000434036">
    <property type="component" value="Unassembled WGS sequence"/>
</dbReference>
<dbReference type="HAMAP" id="MF_01465">
    <property type="entry name" value="SecY"/>
    <property type="match status" value="1"/>
</dbReference>
<feature type="transmembrane region" description="Helical" evidence="10">
    <location>
        <begin position="211"/>
        <end position="231"/>
    </location>
</feature>
<feature type="transmembrane region" description="Helical" evidence="10">
    <location>
        <begin position="307"/>
        <end position="326"/>
    </location>
</feature>
<comment type="similarity">
    <text evidence="2 10 13">Belongs to the SecY/SEC61-alpha family.</text>
</comment>
<dbReference type="Gene3D" id="1.10.3370.10">
    <property type="entry name" value="SecY subunit domain"/>
    <property type="match status" value="1"/>
</dbReference>
<dbReference type="PIRSF" id="PIRSF004557">
    <property type="entry name" value="SecY"/>
    <property type="match status" value="1"/>
</dbReference>
<dbReference type="PANTHER" id="PTHR10906">
    <property type="entry name" value="SECY/SEC61-ALPHA FAMILY MEMBER"/>
    <property type="match status" value="1"/>
</dbReference>
<reference evidence="14 15" key="1">
    <citation type="submission" date="2019-12" db="EMBL/GenBank/DDBJ databases">
        <authorList>
            <person name="Yang R."/>
        </authorList>
    </citation>
    <scope>NUCLEOTIDE SEQUENCE [LARGE SCALE GENOMIC DNA]</scope>
    <source>
        <strain evidence="14 15">DONG20-135</strain>
    </source>
</reference>
<dbReference type="GO" id="GO:0005886">
    <property type="term" value="C:plasma membrane"/>
    <property type="evidence" value="ECO:0007669"/>
    <property type="project" value="UniProtKB-SubCell"/>
</dbReference>
<dbReference type="GO" id="GO:0043952">
    <property type="term" value="P:protein transport by the Sec complex"/>
    <property type="evidence" value="ECO:0007669"/>
    <property type="project" value="UniProtKB-UniRule"/>
</dbReference>
<feature type="transmembrane region" description="Helical" evidence="10">
    <location>
        <begin position="70"/>
        <end position="93"/>
    </location>
</feature>
<feature type="transmembrane region" description="Helical" evidence="10">
    <location>
        <begin position="173"/>
        <end position="191"/>
    </location>
</feature>
<evidence type="ECO:0000313" key="14">
    <source>
        <dbReference type="EMBL" id="MXQ73995.1"/>
    </source>
</evidence>
<feature type="transmembrane region" description="Helical" evidence="10">
    <location>
        <begin position="145"/>
        <end position="166"/>
    </location>
</feature>
<keyword evidence="6 10" id="KW-1133">Transmembrane helix</keyword>
<comment type="caution">
    <text evidence="10">Lacks conserved residue(s) required for the propagation of feature annotation.</text>
</comment>
<evidence type="ECO:0000313" key="15">
    <source>
        <dbReference type="Proteomes" id="UP000434036"/>
    </source>
</evidence>
<sequence length="430" mass="46905">MIATVISMFKNKEIRKRILFTLLMLFIFRFGAAIVVPGVNTASLMSGVNSNSLLNMLNLLGGGMIQQLSIFSMGVGPYITASIILQLLSMDVIPYLTELSKSGASGKKVIDRYTRYLAVVLGFVQGLTMMIAFNRSYNIMPNAGVADYLFVVTILSAGSMFLLWVGDQISMKGIGNGVSILIFAGIVARMPSQFTQVFQQMTGGKAGWTGIAMFAVYILVYLLIIVGVVLMQLAERKIPIQYTSSTVQTKKKDMTYLPLKLNSASVIPVIFASSVMIAPATIASFFTQNSFTKALTNFTDMTKPVGLIIYVILTILFTFFYTKLMVDPEKVAENLNKSGTYIPGIRPGTETKEYINQVLNRLTVLGSLALAFIAAIPYLMPMVTNLPKSMGLGGTGIIIVVGVAMETWKSLKGQLTQRSYRGFISKAEGN</sequence>
<keyword evidence="5 10" id="KW-0653">Protein transport</keyword>
<comment type="function">
    <text evidence="10 11">The central subunit of the protein translocation channel SecYEG. Consists of two halves formed by TMs 1-5 and 6-10. These two domains form a lateral gate at the front which open onto the bilayer between TMs 2 and 7, and are clamped together by SecE at the back. The channel is closed by both a pore ring composed of hydrophobic SecY resides and a short helix (helix 2A) on the extracellular side of the membrane which forms a plug. The plug probably moves laterally to allow the channel to open. The ring and the pore may move independently.</text>
</comment>
<evidence type="ECO:0000256" key="8">
    <source>
        <dbReference type="ARBA" id="ARBA00023136"/>
    </source>
</evidence>
<keyword evidence="8 10" id="KW-0472">Membrane</keyword>
<proteinExistence type="inferred from homology"/>
<dbReference type="AlphaFoldDB" id="A0A6N8U961"/>
<accession>A0A6N8U961</accession>
<keyword evidence="3 10" id="KW-0813">Transport</keyword>
<evidence type="ECO:0000256" key="11">
    <source>
        <dbReference type="RuleBase" id="RU000537"/>
    </source>
</evidence>
<dbReference type="PROSITE" id="PS00756">
    <property type="entry name" value="SECY_2"/>
    <property type="match status" value="1"/>
</dbReference>
<feature type="transmembrane region" description="Helical" evidence="10">
    <location>
        <begin position="392"/>
        <end position="411"/>
    </location>
</feature>
<keyword evidence="15" id="KW-1185">Reference proteome</keyword>
<keyword evidence="10" id="KW-1003">Cell membrane</keyword>
<dbReference type="FunFam" id="1.10.3370.10:FF:000001">
    <property type="entry name" value="Preprotein translocase subunit SecY"/>
    <property type="match status" value="1"/>
</dbReference>
<name>A0A6N8U961_9FIRM</name>
<dbReference type="InterPro" id="IPR026593">
    <property type="entry name" value="SecY"/>
</dbReference>
<organism evidence="14 15">
    <name type="scientific">Copranaerobaculum intestinale</name>
    <dbReference type="NCBI Taxonomy" id="2692629"/>
    <lineage>
        <taxon>Bacteria</taxon>
        <taxon>Bacillati</taxon>
        <taxon>Bacillota</taxon>
        <taxon>Erysipelotrichia</taxon>
        <taxon>Erysipelotrichales</taxon>
        <taxon>Erysipelotrichaceae</taxon>
        <taxon>Copranaerobaculum</taxon>
    </lineage>
</organism>
<evidence type="ECO:0000256" key="13">
    <source>
        <dbReference type="RuleBase" id="RU004349"/>
    </source>
</evidence>
<evidence type="ECO:0000256" key="5">
    <source>
        <dbReference type="ARBA" id="ARBA00022927"/>
    </source>
</evidence>
<dbReference type="InterPro" id="IPR002208">
    <property type="entry name" value="SecY/SEC61-alpha"/>
</dbReference>
<evidence type="ECO:0000256" key="1">
    <source>
        <dbReference type="ARBA" id="ARBA00004141"/>
    </source>
</evidence>
<dbReference type="GO" id="GO:0006605">
    <property type="term" value="P:protein targeting"/>
    <property type="evidence" value="ECO:0007669"/>
    <property type="project" value="UniProtKB-UniRule"/>
</dbReference>
<comment type="subcellular location">
    <subcellularLocation>
        <location evidence="10">Cell membrane</location>
        <topology evidence="10">Multi-pass membrane protein</topology>
    </subcellularLocation>
    <subcellularLocation>
        <location evidence="1 12">Membrane</location>
        <topology evidence="1 12">Multi-pass membrane protein</topology>
    </subcellularLocation>
</comment>
<evidence type="ECO:0000256" key="2">
    <source>
        <dbReference type="ARBA" id="ARBA00005751"/>
    </source>
</evidence>
<protein>
    <recommendedName>
        <fullName evidence="9 10">Protein translocase subunit SecY</fullName>
    </recommendedName>
</protein>
<dbReference type="InterPro" id="IPR030659">
    <property type="entry name" value="SecY_CS"/>
</dbReference>
<dbReference type="PROSITE" id="PS00755">
    <property type="entry name" value="SECY_1"/>
    <property type="match status" value="1"/>
</dbReference>
<keyword evidence="7 10" id="KW-0811">Translocation</keyword>
<evidence type="ECO:0000256" key="3">
    <source>
        <dbReference type="ARBA" id="ARBA00022448"/>
    </source>
</evidence>
<dbReference type="Pfam" id="PF00344">
    <property type="entry name" value="SecY"/>
    <property type="match status" value="1"/>
</dbReference>
<feature type="transmembrane region" description="Helical" evidence="10">
    <location>
        <begin position="362"/>
        <end position="380"/>
    </location>
</feature>
<dbReference type="NCBIfam" id="TIGR00967">
    <property type="entry name" value="3a0501s007"/>
    <property type="match status" value="1"/>
</dbReference>
<dbReference type="RefSeq" id="WP_160625424.1">
    <property type="nucleotide sequence ID" value="NZ_WUUQ01000003.1"/>
</dbReference>
<evidence type="ECO:0000256" key="6">
    <source>
        <dbReference type="ARBA" id="ARBA00022989"/>
    </source>
</evidence>
<evidence type="ECO:0000256" key="7">
    <source>
        <dbReference type="ARBA" id="ARBA00023010"/>
    </source>
</evidence>
<evidence type="ECO:0000256" key="9">
    <source>
        <dbReference type="ARBA" id="ARBA00039733"/>
    </source>
</evidence>
<dbReference type="EMBL" id="WUUQ01000003">
    <property type="protein sequence ID" value="MXQ73995.1"/>
    <property type="molecule type" value="Genomic_DNA"/>
</dbReference>
<evidence type="ECO:0000256" key="4">
    <source>
        <dbReference type="ARBA" id="ARBA00022692"/>
    </source>
</evidence>
<dbReference type="InterPro" id="IPR023201">
    <property type="entry name" value="SecY_dom_sf"/>
</dbReference>
<evidence type="ECO:0000256" key="10">
    <source>
        <dbReference type="HAMAP-Rule" id="MF_01465"/>
    </source>
</evidence>
<gene>
    <name evidence="10 14" type="primary">secY</name>
    <name evidence="14" type="ORF">GSF08_08575</name>
</gene>
<reference evidence="14 15" key="2">
    <citation type="submission" date="2020-01" db="EMBL/GenBank/DDBJ databases">
        <title>Clostridiaceae sp. nov. isolated from the gut of human by culturomics.</title>
        <authorList>
            <person name="Chang Y."/>
        </authorList>
    </citation>
    <scope>NUCLEOTIDE SEQUENCE [LARGE SCALE GENOMIC DNA]</scope>
    <source>
        <strain evidence="14 15">DONG20-135</strain>
    </source>
</reference>
<feature type="transmembrane region" description="Helical" evidence="10">
    <location>
        <begin position="113"/>
        <end position="133"/>
    </location>
</feature>
<feature type="transmembrane region" description="Helical" evidence="10">
    <location>
        <begin position="261"/>
        <end position="287"/>
    </location>
</feature>
<dbReference type="SUPFAM" id="SSF103491">
    <property type="entry name" value="Preprotein translocase SecY subunit"/>
    <property type="match status" value="1"/>
</dbReference>
<dbReference type="GO" id="GO:0065002">
    <property type="term" value="P:intracellular protein transmembrane transport"/>
    <property type="evidence" value="ECO:0007669"/>
    <property type="project" value="UniProtKB-UniRule"/>
</dbReference>
<comment type="caution">
    <text evidence="14">The sequence shown here is derived from an EMBL/GenBank/DDBJ whole genome shotgun (WGS) entry which is preliminary data.</text>
</comment>
<dbReference type="PRINTS" id="PR00303">
    <property type="entry name" value="SECYTRNLCASE"/>
</dbReference>
<comment type="subunit">
    <text evidence="10">Component of the Sec protein translocase complex. Heterotrimer consisting of SecY, SecE and SecG subunits. The heterotrimers can form oligomers, although 1 heterotrimer is thought to be able to translocate proteins. Interacts with the ribosome. Interacts with SecDF, and other proteins may be involved. Interacts with SecA.</text>
</comment>
<keyword evidence="4 10" id="KW-0812">Transmembrane</keyword>
<evidence type="ECO:0000256" key="12">
    <source>
        <dbReference type="RuleBase" id="RU003484"/>
    </source>
</evidence>